<evidence type="ECO:0000313" key="2">
    <source>
        <dbReference type="EMBL" id="BBF23104.1"/>
    </source>
</evidence>
<keyword evidence="1" id="KW-0472">Membrane</keyword>
<accession>A0A2Z6I9S2</accession>
<feature type="transmembrane region" description="Helical" evidence="1">
    <location>
        <begin position="149"/>
        <end position="168"/>
    </location>
</feature>
<name>A0A2Z6I9S2_9BURK</name>
<keyword evidence="1" id="KW-0812">Transmembrane</keyword>
<keyword evidence="1" id="KW-1133">Transmembrane helix</keyword>
<evidence type="ECO:0000256" key="1">
    <source>
        <dbReference type="SAM" id="Phobius"/>
    </source>
</evidence>
<evidence type="ECO:0000313" key="3">
    <source>
        <dbReference type="Proteomes" id="UP000271003"/>
    </source>
</evidence>
<proteinExistence type="predicted"/>
<dbReference type="RefSeq" id="WP_120176745.1">
    <property type="nucleotide sequence ID" value="NZ_AP018786.1"/>
</dbReference>
<protein>
    <submittedName>
        <fullName evidence="2">Uncharacterized protein</fullName>
    </submittedName>
</protein>
<dbReference type="AlphaFoldDB" id="A0A2Z6I9S2"/>
<feature type="transmembrane region" description="Helical" evidence="1">
    <location>
        <begin position="87"/>
        <end position="111"/>
    </location>
</feature>
<reference evidence="2 3" key="1">
    <citation type="journal article" date="2018" name="Int. J. Syst. Evol. Microbiol.">
        <title>Mesosutterella multiformis gen. nov., sp. nov., a member of the family Sutterellaceae and Sutterella megalosphaeroides sp. nov., isolated from human faeces.</title>
        <authorList>
            <person name="Sakamoto M."/>
            <person name="Ikeyama N."/>
            <person name="Kunihiro T."/>
            <person name="Iino T."/>
            <person name="Yuki M."/>
            <person name="Ohkuma M."/>
        </authorList>
    </citation>
    <scope>NUCLEOTIDE SEQUENCE [LARGE SCALE GENOMIC DNA]</scope>
    <source>
        <strain evidence="2 3">6FBBBH3</strain>
    </source>
</reference>
<dbReference type="OrthoDB" id="9157597at2"/>
<keyword evidence="3" id="KW-1185">Reference proteome</keyword>
<organism evidence="2 3">
    <name type="scientific">Sutterella megalosphaeroides</name>
    <dbReference type="NCBI Taxonomy" id="2494234"/>
    <lineage>
        <taxon>Bacteria</taxon>
        <taxon>Pseudomonadati</taxon>
        <taxon>Pseudomonadota</taxon>
        <taxon>Betaproteobacteria</taxon>
        <taxon>Burkholderiales</taxon>
        <taxon>Sutterellaceae</taxon>
        <taxon>Sutterella</taxon>
    </lineage>
</organism>
<feature type="transmembrane region" description="Helical" evidence="1">
    <location>
        <begin position="118"/>
        <end position="137"/>
    </location>
</feature>
<feature type="transmembrane region" description="Helical" evidence="1">
    <location>
        <begin position="43"/>
        <end position="67"/>
    </location>
</feature>
<gene>
    <name evidence="2" type="ORF">SUTMEG_09950</name>
</gene>
<dbReference type="EMBL" id="AP018786">
    <property type="protein sequence ID" value="BBF23104.1"/>
    <property type="molecule type" value="Genomic_DNA"/>
</dbReference>
<sequence>MTDAAVTFSTAGILIAVAAPLLLTVALALVARAVPPAVRVPGVAGGVGGLMLVFFFFLAAEATFVLFQFGRAAGEAAGVIAMDASFAWPALKTIIPQGVAAVGMILTLLLLTVGRSPGALYGAVAAFWAAGPVADLLRMPILGIPFDVSQNFMGISAFTIIATCYLLFSTRTSLLYGTRSGRQIAARYEAIRKTNEA</sequence>
<dbReference type="Proteomes" id="UP000271003">
    <property type="component" value="Chromosome"/>
</dbReference>
<dbReference type="KEGG" id="sutt:SUTMEG_09950"/>
<feature type="transmembrane region" description="Helical" evidence="1">
    <location>
        <begin position="6"/>
        <end position="31"/>
    </location>
</feature>